<feature type="non-terminal residue" evidence="3">
    <location>
        <position position="118"/>
    </location>
</feature>
<comment type="caution">
    <text evidence="3">The sequence shown here is derived from an EMBL/GenBank/DDBJ whole genome shotgun (WGS) entry which is preliminary data.</text>
</comment>
<dbReference type="InterPro" id="IPR007867">
    <property type="entry name" value="GMC_OxRtase_C"/>
</dbReference>
<feature type="non-terminal residue" evidence="3">
    <location>
        <position position="1"/>
    </location>
</feature>
<accession>A0A5N5T9Z8</accession>
<feature type="domain" description="Glucose-methanol-choline oxidoreductase C-terminal" evidence="2">
    <location>
        <begin position="16"/>
        <end position="105"/>
    </location>
</feature>
<evidence type="ECO:0000259" key="2">
    <source>
        <dbReference type="Pfam" id="PF05199"/>
    </source>
</evidence>
<dbReference type="GO" id="GO:0016614">
    <property type="term" value="F:oxidoreductase activity, acting on CH-OH group of donors"/>
    <property type="evidence" value="ECO:0007669"/>
    <property type="project" value="InterPro"/>
</dbReference>
<evidence type="ECO:0000313" key="4">
    <source>
        <dbReference type="Proteomes" id="UP000326759"/>
    </source>
</evidence>
<dbReference type="OrthoDB" id="269227at2759"/>
<reference evidence="3 4" key="1">
    <citation type="journal article" date="2019" name="PLoS Biol.">
        <title>Sex chromosomes control vertical transmission of feminizing Wolbachia symbionts in an isopod.</title>
        <authorList>
            <person name="Becking T."/>
            <person name="Chebbi M.A."/>
            <person name="Giraud I."/>
            <person name="Moumen B."/>
            <person name="Laverre T."/>
            <person name="Caubet Y."/>
            <person name="Peccoud J."/>
            <person name="Gilbert C."/>
            <person name="Cordaux R."/>
        </authorList>
    </citation>
    <scope>NUCLEOTIDE SEQUENCE [LARGE SCALE GENOMIC DNA]</scope>
    <source>
        <strain evidence="3">ANa2</strain>
        <tissue evidence="3">Whole body excluding digestive tract and cuticle</tissue>
    </source>
</reference>
<protein>
    <recommendedName>
        <fullName evidence="2">Glucose-methanol-choline oxidoreductase C-terminal domain-containing protein</fullName>
    </recommendedName>
</protein>
<dbReference type="InterPro" id="IPR036188">
    <property type="entry name" value="FAD/NAD-bd_sf"/>
</dbReference>
<gene>
    <name evidence="3" type="ORF">Anas_12071</name>
</gene>
<dbReference type="Proteomes" id="UP000326759">
    <property type="component" value="Unassembled WGS sequence"/>
</dbReference>
<dbReference type="Gene3D" id="3.50.50.60">
    <property type="entry name" value="FAD/NAD(P)-binding domain"/>
    <property type="match status" value="1"/>
</dbReference>
<evidence type="ECO:0000256" key="1">
    <source>
        <dbReference type="ARBA" id="ARBA00010790"/>
    </source>
</evidence>
<dbReference type="PANTHER" id="PTHR11552:SF227">
    <property type="entry name" value="GLUCOSE DEHYDROGENASE [FAD, QUINONE]-LIKE PROTEIN"/>
    <property type="match status" value="1"/>
</dbReference>
<comment type="similarity">
    <text evidence="1">Belongs to the GMC oxidoreductase family.</text>
</comment>
<evidence type="ECO:0000313" key="3">
    <source>
        <dbReference type="EMBL" id="KAB7503436.1"/>
    </source>
</evidence>
<dbReference type="EMBL" id="SEYY01005174">
    <property type="protein sequence ID" value="KAB7503436.1"/>
    <property type="molecule type" value="Genomic_DNA"/>
</dbReference>
<dbReference type="GO" id="GO:0050660">
    <property type="term" value="F:flavin adenine dinucleotide binding"/>
    <property type="evidence" value="ECO:0007669"/>
    <property type="project" value="InterPro"/>
</dbReference>
<proteinExistence type="inferred from homology"/>
<dbReference type="PANTHER" id="PTHR11552">
    <property type="entry name" value="GLUCOSE-METHANOL-CHOLINE GMC OXIDOREDUCTASE"/>
    <property type="match status" value="1"/>
</dbReference>
<keyword evidence="4" id="KW-1185">Reference proteome</keyword>
<dbReference type="AlphaFoldDB" id="A0A5N5T9Z8"/>
<name>A0A5N5T9Z8_9CRUS</name>
<organism evidence="3 4">
    <name type="scientific">Armadillidium nasatum</name>
    <dbReference type="NCBI Taxonomy" id="96803"/>
    <lineage>
        <taxon>Eukaryota</taxon>
        <taxon>Metazoa</taxon>
        <taxon>Ecdysozoa</taxon>
        <taxon>Arthropoda</taxon>
        <taxon>Crustacea</taxon>
        <taxon>Multicrustacea</taxon>
        <taxon>Malacostraca</taxon>
        <taxon>Eumalacostraca</taxon>
        <taxon>Peracarida</taxon>
        <taxon>Isopoda</taxon>
        <taxon>Oniscidea</taxon>
        <taxon>Crinocheta</taxon>
        <taxon>Armadillidiidae</taxon>
        <taxon>Armadillidium</taxon>
    </lineage>
</organism>
<dbReference type="SUPFAM" id="SSF51905">
    <property type="entry name" value="FAD/NAD(P)-binding domain"/>
    <property type="match status" value="1"/>
</dbReference>
<dbReference type="SUPFAM" id="SSF54373">
    <property type="entry name" value="FAD-linked reductases, C-terminal domain"/>
    <property type="match status" value="1"/>
</dbReference>
<dbReference type="Pfam" id="PF05199">
    <property type="entry name" value="GMC_oxred_C"/>
    <property type="match status" value="1"/>
</dbReference>
<sequence length="118" mass="13104">GKFTLKLERTKAFREINAKYHFAPIPTCPNAVPPSDEYFDCFMRYFTTVEYHLCGTAKMGPQSDPTAVVDPELRVYGISGLRVADASIMPVITNGNTNAPTIMIGEKASDLIKSSWRN</sequence>
<dbReference type="InterPro" id="IPR012132">
    <property type="entry name" value="GMC_OxRdtase"/>
</dbReference>